<reference evidence="5" key="1">
    <citation type="submission" date="2021-09" db="EMBL/GenBank/DDBJ databases">
        <authorList>
            <consortium name="AG Swart"/>
            <person name="Singh M."/>
            <person name="Singh A."/>
            <person name="Seah K."/>
            <person name="Emmerich C."/>
        </authorList>
    </citation>
    <scope>NUCLEOTIDE SEQUENCE</scope>
    <source>
        <strain evidence="5">ATCC30299</strain>
    </source>
</reference>
<proteinExistence type="predicted"/>
<protein>
    <recommendedName>
        <fullName evidence="4">Tim44-like domain-containing protein</fullName>
    </recommendedName>
</protein>
<sequence length="248" mass="28532">MFGFGQIYVIVILILLIFLQTAESRAGGGGGSSGGSSRSSSRRSRSYSSSYHSSNNNNDNSDEASTLDYCITIGTFLLFAIFAILGYFFSIDKKVEKKHNEITKQLYDESIKESIWDEKDLILNVNQSFIDLQKAWSEQDLNFIEGKLCHNLFIKWRDILNDMRYRNESNVVSNVVVNKIRFVKLDKSEKIFTVFIDAKVKDVTVNLSSGKILKDQSGRFREFWTYIWNIDGWLLMEISQENESSKFL</sequence>
<keyword evidence="6" id="KW-1185">Reference proteome</keyword>
<keyword evidence="3" id="KW-0732">Signal</keyword>
<feature type="compositionally biased region" description="Low complexity" evidence="1">
    <location>
        <begin position="46"/>
        <end position="59"/>
    </location>
</feature>
<gene>
    <name evidence="5" type="ORF">BSTOLATCC_MIC42076</name>
</gene>
<name>A0AAU9JMH8_9CILI</name>
<accession>A0AAU9JMH8</accession>
<evidence type="ECO:0000256" key="3">
    <source>
        <dbReference type="SAM" id="SignalP"/>
    </source>
</evidence>
<dbReference type="AlphaFoldDB" id="A0AAU9JMH8"/>
<feature type="chain" id="PRO_5043504930" description="Tim44-like domain-containing protein" evidence="3">
    <location>
        <begin position="25"/>
        <end position="248"/>
    </location>
</feature>
<evidence type="ECO:0000259" key="4">
    <source>
        <dbReference type="SMART" id="SM00978"/>
    </source>
</evidence>
<dbReference type="Proteomes" id="UP001162131">
    <property type="component" value="Unassembled WGS sequence"/>
</dbReference>
<evidence type="ECO:0000256" key="2">
    <source>
        <dbReference type="SAM" id="Phobius"/>
    </source>
</evidence>
<keyword evidence="2" id="KW-0812">Transmembrane</keyword>
<feature type="region of interest" description="Disordered" evidence="1">
    <location>
        <begin position="25"/>
        <end position="60"/>
    </location>
</feature>
<keyword evidence="2" id="KW-1133">Transmembrane helix</keyword>
<keyword evidence="2" id="KW-0472">Membrane</keyword>
<dbReference type="SMART" id="SM00978">
    <property type="entry name" value="Tim44"/>
    <property type="match status" value="1"/>
</dbReference>
<organism evidence="5 6">
    <name type="scientific">Blepharisma stoltei</name>
    <dbReference type="NCBI Taxonomy" id="1481888"/>
    <lineage>
        <taxon>Eukaryota</taxon>
        <taxon>Sar</taxon>
        <taxon>Alveolata</taxon>
        <taxon>Ciliophora</taxon>
        <taxon>Postciliodesmatophora</taxon>
        <taxon>Heterotrichea</taxon>
        <taxon>Heterotrichida</taxon>
        <taxon>Blepharismidae</taxon>
        <taxon>Blepharisma</taxon>
    </lineage>
</organism>
<feature type="transmembrane region" description="Helical" evidence="2">
    <location>
        <begin position="66"/>
        <end position="89"/>
    </location>
</feature>
<comment type="caution">
    <text evidence="5">The sequence shown here is derived from an EMBL/GenBank/DDBJ whole genome shotgun (WGS) entry which is preliminary data.</text>
</comment>
<dbReference type="InterPro" id="IPR007379">
    <property type="entry name" value="Tim44-like_dom"/>
</dbReference>
<feature type="signal peptide" evidence="3">
    <location>
        <begin position="1"/>
        <end position="24"/>
    </location>
</feature>
<dbReference type="EMBL" id="CAJZBQ010000041">
    <property type="protein sequence ID" value="CAG9326810.1"/>
    <property type="molecule type" value="Genomic_DNA"/>
</dbReference>
<evidence type="ECO:0000313" key="6">
    <source>
        <dbReference type="Proteomes" id="UP001162131"/>
    </source>
</evidence>
<evidence type="ECO:0000313" key="5">
    <source>
        <dbReference type="EMBL" id="CAG9326810.1"/>
    </source>
</evidence>
<feature type="domain" description="Tim44-like" evidence="4">
    <location>
        <begin position="102"/>
        <end position="240"/>
    </location>
</feature>
<evidence type="ECO:0000256" key="1">
    <source>
        <dbReference type="SAM" id="MobiDB-lite"/>
    </source>
</evidence>